<organism evidence="2 3">
    <name type="scientific">Paenirhodobacter huangdaonensis</name>
    <dbReference type="NCBI Taxonomy" id="2501515"/>
    <lineage>
        <taxon>Bacteria</taxon>
        <taxon>Pseudomonadati</taxon>
        <taxon>Pseudomonadota</taxon>
        <taxon>Alphaproteobacteria</taxon>
        <taxon>Rhodobacterales</taxon>
        <taxon>Rhodobacter group</taxon>
        <taxon>Paenirhodobacter</taxon>
    </lineage>
</organism>
<comment type="caution">
    <text evidence="2">The sequence shown here is derived from an EMBL/GenBank/DDBJ whole genome shotgun (WGS) entry which is preliminary data.</text>
</comment>
<evidence type="ECO:0000313" key="2">
    <source>
        <dbReference type="EMBL" id="RWR52096.1"/>
    </source>
</evidence>
<protein>
    <submittedName>
        <fullName evidence="2">Uncharacterized protein</fullName>
    </submittedName>
</protein>
<keyword evidence="3" id="KW-1185">Reference proteome</keyword>
<gene>
    <name evidence="2" type="ORF">EOW66_10025</name>
</gene>
<keyword evidence="1" id="KW-1133">Transmembrane helix</keyword>
<proteinExistence type="predicted"/>
<name>A0A3S3LZ72_9RHOB</name>
<keyword evidence="1" id="KW-0812">Transmembrane</keyword>
<dbReference type="RefSeq" id="WP_128156235.1">
    <property type="nucleotide sequence ID" value="NZ_JBHSOM010000006.1"/>
</dbReference>
<feature type="transmembrane region" description="Helical" evidence="1">
    <location>
        <begin position="15"/>
        <end position="35"/>
    </location>
</feature>
<reference evidence="2" key="1">
    <citation type="submission" date="2019-01" db="EMBL/GenBank/DDBJ databases">
        <title>Sinorhodobacter populi sp. nov. isolated from the symptomatic bark tissue of Populus euramericana canker.</title>
        <authorList>
            <person name="Xu G."/>
        </authorList>
    </citation>
    <scope>NUCLEOTIDE SEQUENCE [LARGE SCALE GENOMIC DNA]</scope>
    <source>
        <strain evidence="2">CGMCC 1.12963</strain>
    </source>
</reference>
<dbReference type="EMBL" id="SAVA01000005">
    <property type="protein sequence ID" value="RWR52096.1"/>
    <property type="molecule type" value="Genomic_DNA"/>
</dbReference>
<accession>A0A3S3LZ72</accession>
<reference evidence="2" key="2">
    <citation type="submission" date="2019-01" db="EMBL/GenBank/DDBJ databases">
        <authorList>
            <person name="Li Y."/>
        </authorList>
    </citation>
    <scope>NUCLEOTIDE SEQUENCE [LARGE SCALE GENOMIC DNA]</scope>
    <source>
        <strain evidence="2">CGMCC 1.12963</strain>
    </source>
</reference>
<keyword evidence="1" id="KW-0472">Membrane</keyword>
<dbReference type="AlphaFoldDB" id="A0A3S3LZ72"/>
<evidence type="ECO:0000256" key="1">
    <source>
        <dbReference type="SAM" id="Phobius"/>
    </source>
</evidence>
<dbReference type="Proteomes" id="UP000288071">
    <property type="component" value="Unassembled WGS sequence"/>
</dbReference>
<evidence type="ECO:0000313" key="3">
    <source>
        <dbReference type="Proteomes" id="UP000288071"/>
    </source>
</evidence>
<sequence>MTRTYVTDEDLPAPLLWTGGGLLVVVVAGLFWAVWKSQFAAPPGYLFDTPTEAVEAGYCLAVAQEYLPAGAPVGSLQDEAAQFWIGRLRRLDVSGMGPAIAAGRGTLGADLRASHGRERAWFDFALDRCTRRAMNYGAHFGSLEN</sequence>